<dbReference type="CDD" id="cd01743">
    <property type="entry name" value="GATase1_Anthranilate_Synthase"/>
    <property type="match status" value="1"/>
</dbReference>
<dbReference type="EMBL" id="QEKO01000001">
    <property type="protein sequence ID" value="PVY67925.1"/>
    <property type="molecule type" value="Genomic_DNA"/>
</dbReference>
<reference evidence="3 4" key="1">
    <citation type="submission" date="2018-04" db="EMBL/GenBank/DDBJ databases">
        <title>Genomic Encyclopedia of Type Strains, Phase IV (KMG-IV): sequencing the most valuable type-strain genomes for metagenomic binning, comparative biology and taxonomic classification.</title>
        <authorList>
            <person name="Goeker M."/>
        </authorList>
    </citation>
    <scope>NUCLEOTIDE SEQUENCE [LARGE SCALE GENOMIC DNA]</scope>
    <source>
        <strain evidence="3 4">DSM 10065</strain>
    </source>
</reference>
<organism evidence="3 4">
    <name type="scientific">Pusillimonas noertemannii</name>
    <dbReference type="NCBI Taxonomy" id="305977"/>
    <lineage>
        <taxon>Bacteria</taxon>
        <taxon>Pseudomonadati</taxon>
        <taxon>Pseudomonadota</taxon>
        <taxon>Betaproteobacteria</taxon>
        <taxon>Burkholderiales</taxon>
        <taxon>Alcaligenaceae</taxon>
        <taxon>Pusillimonas</taxon>
    </lineage>
</organism>
<evidence type="ECO:0000313" key="4">
    <source>
        <dbReference type="Proteomes" id="UP000246145"/>
    </source>
</evidence>
<dbReference type="PRINTS" id="PR00099">
    <property type="entry name" value="CPSGATASE"/>
</dbReference>
<dbReference type="PROSITE" id="PS51273">
    <property type="entry name" value="GATASE_TYPE_1"/>
    <property type="match status" value="1"/>
</dbReference>
<evidence type="ECO:0000313" key="3">
    <source>
        <dbReference type="EMBL" id="PVY67925.1"/>
    </source>
</evidence>
<dbReference type="STRING" id="1231391.GCA_000308195_00079"/>
<dbReference type="GO" id="GO:0000162">
    <property type="term" value="P:L-tryptophan biosynthetic process"/>
    <property type="evidence" value="ECO:0007669"/>
    <property type="project" value="TreeGrafter"/>
</dbReference>
<dbReference type="Proteomes" id="UP000246145">
    <property type="component" value="Unassembled WGS sequence"/>
</dbReference>
<dbReference type="OrthoDB" id="9786812at2"/>
<evidence type="ECO:0000256" key="1">
    <source>
        <dbReference type="ARBA" id="ARBA00022962"/>
    </source>
</evidence>
<dbReference type="SUPFAM" id="SSF52317">
    <property type="entry name" value="Class I glutamine amidotransferase-like"/>
    <property type="match status" value="1"/>
</dbReference>
<dbReference type="InterPro" id="IPR050472">
    <property type="entry name" value="Anth_synth/Amidotransfase"/>
</dbReference>
<dbReference type="PANTHER" id="PTHR43418:SF4">
    <property type="entry name" value="MULTIFUNCTIONAL TRYPTOPHAN BIOSYNTHESIS PROTEIN"/>
    <property type="match status" value="1"/>
</dbReference>
<name>A0A2U1CPW6_9BURK</name>
<sequence>MKLLMLDNYDSFTYNLVQYFGELGEEVTVLRNDQTTVQEIAQMGPDRICVSPGPCSPAEAGISVELIQAFAGKLPILGVCLGHQSIGAAFGGRIVRAGRQMHGKTSPITHGGTDVFAGLPSPYTVTRYHSLAIERESMPDCLEITAESDDGEIMGVRHKTLPVYGVQFHPESILSEHGHALLRNFLNI</sequence>
<dbReference type="AlphaFoldDB" id="A0A2U1CPW6"/>
<protein>
    <submittedName>
        <fullName evidence="3">Anthranilate synthase component II</fullName>
    </submittedName>
</protein>
<keyword evidence="4" id="KW-1185">Reference proteome</keyword>
<feature type="domain" description="Glutamine amidotransferase" evidence="2">
    <location>
        <begin position="4"/>
        <end position="186"/>
    </location>
</feature>
<evidence type="ECO:0000259" key="2">
    <source>
        <dbReference type="Pfam" id="PF00117"/>
    </source>
</evidence>
<dbReference type="GO" id="GO:0005829">
    <property type="term" value="C:cytosol"/>
    <property type="evidence" value="ECO:0007669"/>
    <property type="project" value="TreeGrafter"/>
</dbReference>
<dbReference type="PANTHER" id="PTHR43418">
    <property type="entry name" value="MULTIFUNCTIONAL TRYPTOPHAN BIOSYNTHESIS PROTEIN-RELATED"/>
    <property type="match status" value="1"/>
</dbReference>
<proteinExistence type="predicted"/>
<dbReference type="InterPro" id="IPR017926">
    <property type="entry name" value="GATASE"/>
</dbReference>
<accession>A0A2U1CPW6</accession>
<dbReference type="Pfam" id="PF00117">
    <property type="entry name" value="GATase"/>
    <property type="match status" value="1"/>
</dbReference>
<dbReference type="InterPro" id="IPR029062">
    <property type="entry name" value="Class_I_gatase-like"/>
</dbReference>
<dbReference type="NCBIfam" id="TIGR00566">
    <property type="entry name" value="trpG_papA"/>
    <property type="match status" value="1"/>
</dbReference>
<gene>
    <name evidence="3" type="ORF">C7440_0311</name>
</gene>
<dbReference type="Gene3D" id="3.40.50.880">
    <property type="match status" value="1"/>
</dbReference>
<keyword evidence="1" id="KW-0315">Glutamine amidotransferase</keyword>
<dbReference type="GO" id="GO:0004049">
    <property type="term" value="F:anthranilate synthase activity"/>
    <property type="evidence" value="ECO:0007669"/>
    <property type="project" value="TreeGrafter"/>
</dbReference>
<dbReference type="PRINTS" id="PR00097">
    <property type="entry name" value="ANTSNTHASEII"/>
</dbReference>
<dbReference type="PRINTS" id="PR00096">
    <property type="entry name" value="GATASE"/>
</dbReference>
<dbReference type="FunFam" id="3.40.50.880:FF:000003">
    <property type="entry name" value="Anthranilate synthase component II"/>
    <property type="match status" value="1"/>
</dbReference>
<dbReference type="InterPro" id="IPR006221">
    <property type="entry name" value="TrpG/PapA_dom"/>
</dbReference>
<dbReference type="RefSeq" id="WP_040547910.1">
    <property type="nucleotide sequence ID" value="NZ_JACCEX010000001.1"/>
</dbReference>
<comment type="caution">
    <text evidence="3">The sequence shown here is derived from an EMBL/GenBank/DDBJ whole genome shotgun (WGS) entry which is preliminary data.</text>
</comment>